<organism evidence="4 5">
    <name type="scientific">Microbaculum marinum</name>
    <dbReference type="NCBI Taxonomy" id="1764581"/>
    <lineage>
        <taxon>Bacteria</taxon>
        <taxon>Pseudomonadati</taxon>
        <taxon>Pseudomonadota</taxon>
        <taxon>Alphaproteobacteria</taxon>
        <taxon>Hyphomicrobiales</taxon>
        <taxon>Tepidamorphaceae</taxon>
        <taxon>Microbaculum</taxon>
    </lineage>
</organism>
<dbReference type="PANTHER" id="PTHR36505:SF1">
    <property type="entry name" value="BLR1072 PROTEIN"/>
    <property type="match status" value="1"/>
</dbReference>
<dbReference type="RefSeq" id="WP_340330646.1">
    <property type="nucleotide sequence ID" value="NZ_JAZHOF010000006.1"/>
</dbReference>
<protein>
    <submittedName>
        <fullName evidence="4">PRC-barrel domain-containing protein</fullName>
    </submittedName>
</protein>
<feature type="signal peptide" evidence="2">
    <location>
        <begin position="1"/>
        <end position="23"/>
    </location>
</feature>
<reference evidence="4 5" key="1">
    <citation type="submission" date="2024-02" db="EMBL/GenBank/DDBJ databases">
        <title>Genome analysis and characterization of Microbaculum marinisediminis sp. nov., isolated from marine sediment.</title>
        <authorList>
            <person name="Du Z.-J."/>
            <person name="Ye Y.-Q."/>
            <person name="Zhang Z.-R."/>
            <person name="Yuan S.-M."/>
            <person name="Zhang X.-Y."/>
        </authorList>
    </citation>
    <scope>NUCLEOTIDE SEQUENCE [LARGE SCALE GENOMIC DNA]</scope>
    <source>
        <strain evidence="4 5">SDUM1044001</strain>
    </source>
</reference>
<gene>
    <name evidence="4" type="ORF">V3328_15800</name>
</gene>
<evidence type="ECO:0000259" key="3">
    <source>
        <dbReference type="Pfam" id="PF05239"/>
    </source>
</evidence>
<name>A0AAW9RH02_9HYPH</name>
<feature type="chain" id="PRO_5043387447" evidence="2">
    <location>
        <begin position="24"/>
        <end position="253"/>
    </location>
</feature>
<dbReference type="EMBL" id="JAZHOF010000006">
    <property type="protein sequence ID" value="MEJ8572954.1"/>
    <property type="molecule type" value="Genomic_DNA"/>
</dbReference>
<feature type="domain" description="PRC-barrel" evidence="3">
    <location>
        <begin position="142"/>
        <end position="217"/>
    </location>
</feature>
<proteinExistence type="predicted"/>
<evidence type="ECO:0000313" key="4">
    <source>
        <dbReference type="EMBL" id="MEJ8572954.1"/>
    </source>
</evidence>
<dbReference type="PANTHER" id="PTHR36505">
    <property type="entry name" value="BLR1072 PROTEIN"/>
    <property type="match status" value="1"/>
</dbReference>
<feature type="region of interest" description="Disordered" evidence="1">
    <location>
        <begin position="107"/>
        <end position="126"/>
    </location>
</feature>
<dbReference type="Pfam" id="PF05239">
    <property type="entry name" value="PRC"/>
    <property type="match status" value="1"/>
</dbReference>
<evidence type="ECO:0000313" key="5">
    <source>
        <dbReference type="Proteomes" id="UP001378188"/>
    </source>
</evidence>
<dbReference type="InterPro" id="IPR011033">
    <property type="entry name" value="PRC_barrel-like_sf"/>
</dbReference>
<dbReference type="AlphaFoldDB" id="A0AAW9RH02"/>
<evidence type="ECO:0000256" key="1">
    <source>
        <dbReference type="SAM" id="MobiDB-lite"/>
    </source>
</evidence>
<evidence type="ECO:0000256" key="2">
    <source>
        <dbReference type="SAM" id="SignalP"/>
    </source>
</evidence>
<feature type="compositionally biased region" description="Basic and acidic residues" evidence="1">
    <location>
        <begin position="110"/>
        <end position="126"/>
    </location>
</feature>
<accession>A0AAW9RH02</accession>
<dbReference type="Gene3D" id="2.30.30.240">
    <property type="entry name" value="PRC-barrel domain"/>
    <property type="match status" value="1"/>
</dbReference>
<keyword evidence="2" id="KW-0732">Signal</keyword>
<dbReference type="Proteomes" id="UP001378188">
    <property type="component" value="Unassembled WGS sequence"/>
</dbReference>
<keyword evidence="5" id="KW-1185">Reference proteome</keyword>
<comment type="caution">
    <text evidence="4">The sequence shown here is derived from an EMBL/GenBank/DDBJ whole genome shotgun (WGS) entry which is preliminary data.</text>
</comment>
<sequence length="253" mass="27939">MKRFLTTTAAVAIIAGTAGVAGAQSDNNNQATENQRVAAESDCTVVNRDFEAQLRDNPDMRAGYSTMLTQDVRQLRNAAQILAAYGKDGACQEVADALNELVSNPQEAQRMAEGREPVAGWREEPREYSYEQAQSLDQMGGQLRADRVLGADVRSSNDENIGEISDIILEPSGKPAYAIVTYGGFLGLGEDQSAVPFDKLRVSGDGDVFYLAMTEEQLENAPRFERDTFDWMDDENWRRENDEYYNTAARDAG</sequence>
<dbReference type="InterPro" id="IPR027275">
    <property type="entry name" value="PRC-brl_dom"/>
</dbReference>
<dbReference type="SUPFAM" id="SSF50346">
    <property type="entry name" value="PRC-barrel domain"/>
    <property type="match status" value="1"/>
</dbReference>